<organism evidence="2 3">
    <name type="scientific">Flavobacterium bizetiae</name>
    <dbReference type="NCBI Taxonomy" id="2704140"/>
    <lineage>
        <taxon>Bacteria</taxon>
        <taxon>Pseudomonadati</taxon>
        <taxon>Bacteroidota</taxon>
        <taxon>Flavobacteriia</taxon>
        <taxon>Flavobacteriales</taxon>
        <taxon>Flavobacteriaceae</taxon>
        <taxon>Flavobacterium</taxon>
    </lineage>
</organism>
<gene>
    <name evidence="2" type="ORF">FLA105534_01667</name>
</gene>
<evidence type="ECO:0008006" key="4">
    <source>
        <dbReference type="Google" id="ProtNLM"/>
    </source>
</evidence>
<dbReference type="InterPro" id="IPR023614">
    <property type="entry name" value="Porin_dom_sf"/>
</dbReference>
<sequence length="446" mass="51173">MLHLCTLKLRDIRERMIKRKLVAVLLLLNFAANAQDLNKQDVKNEVMRILDSINKAKLPDTKSGGGVEEHWYDRISLRGYAQIRYNGLFSTNDKVSCEQCDKSWGTTSTDPDAKANNGLFIRRARLVFSGQVHPNVFFYFQPDFASSPSTGIQNFVQIRDLYFDLSFDKKREYRVRVGQSKIPYGFENMQSSSQRLALDRNDAMNSAILNERDLGIFFYWAPAEIRERFAMLVKDGYKGSGDYGVFAFGVYNGQIANKLDGNRDLNVVARLTYPFVIGSQIIEPGIQAYTGKWAFTGEISPGVKVNDPQYVKDQRVGATFVLYPRPFGIQTEYNIGTGPRYNTVTNTVDETDLNGGYVLLNYKLDIKKQHIYPFAKFQYYDGGKKYEKDARSYVVRDYEIGIEWQPIKAFEFTAEYVIADRTFEDSVLPINRQQGNLLRLQAQFNF</sequence>
<accession>A0A6J4GHM0</accession>
<evidence type="ECO:0000256" key="1">
    <source>
        <dbReference type="SAM" id="SignalP"/>
    </source>
</evidence>
<proteinExistence type="predicted"/>
<reference evidence="2 3" key="1">
    <citation type="submission" date="2020-02" db="EMBL/GenBank/DDBJ databases">
        <authorList>
            <person name="Criscuolo A."/>
        </authorList>
    </citation>
    <scope>NUCLEOTIDE SEQUENCE [LARGE SCALE GENOMIC DNA]</scope>
    <source>
        <strain evidence="2">CIP105534</strain>
    </source>
</reference>
<dbReference type="SUPFAM" id="SSF56935">
    <property type="entry name" value="Porins"/>
    <property type="match status" value="1"/>
</dbReference>
<dbReference type="EMBL" id="CADCSU010000073">
    <property type="protein sequence ID" value="CAA9197505.1"/>
    <property type="molecule type" value="Genomic_DNA"/>
</dbReference>
<evidence type="ECO:0000313" key="2">
    <source>
        <dbReference type="EMBL" id="CAA9197505.1"/>
    </source>
</evidence>
<keyword evidence="1" id="KW-0732">Signal</keyword>
<dbReference type="Pfam" id="PF07396">
    <property type="entry name" value="Porin_O_P"/>
    <property type="match status" value="1"/>
</dbReference>
<dbReference type="Gene3D" id="2.40.160.10">
    <property type="entry name" value="Porin"/>
    <property type="match status" value="1"/>
</dbReference>
<evidence type="ECO:0000313" key="3">
    <source>
        <dbReference type="Proteomes" id="UP000479938"/>
    </source>
</evidence>
<name>A0A6J4GHM0_9FLAO</name>
<protein>
    <recommendedName>
        <fullName evidence="4">Phosphate-selective porin O and P</fullName>
    </recommendedName>
</protein>
<dbReference type="AlphaFoldDB" id="A0A6J4GHM0"/>
<dbReference type="Proteomes" id="UP000479938">
    <property type="component" value="Unassembled WGS sequence"/>
</dbReference>
<feature type="signal peptide" evidence="1">
    <location>
        <begin position="1"/>
        <end position="34"/>
    </location>
</feature>
<keyword evidence="3" id="KW-1185">Reference proteome</keyword>
<feature type="chain" id="PRO_5026849222" description="Phosphate-selective porin O and P" evidence="1">
    <location>
        <begin position="35"/>
        <end position="446"/>
    </location>
</feature>
<dbReference type="InterPro" id="IPR010870">
    <property type="entry name" value="Porin_O/P"/>
</dbReference>